<reference evidence="1" key="1">
    <citation type="submission" date="2018-01" db="EMBL/GenBank/DDBJ databases">
        <title>An insight into the sialome of Amazonian anophelines.</title>
        <authorList>
            <person name="Ribeiro J.M."/>
            <person name="Scarpassa V."/>
            <person name="Calvo E."/>
        </authorList>
    </citation>
    <scope>NUCLEOTIDE SEQUENCE</scope>
    <source>
        <tissue evidence="1">Salivary glands</tissue>
    </source>
</reference>
<dbReference type="EMBL" id="GGFM01011274">
    <property type="protein sequence ID" value="MBW32025.1"/>
    <property type="molecule type" value="Transcribed_RNA"/>
</dbReference>
<evidence type="ECO:0000313" key="1">
    <source>
        <dbReference type="EMBL" id="MBW32025.1"/>
    </source>
</evidence>
<organism evidence="1">
    <name type="scientific">Anopheles braziliensis</name>
    <dbReference type="NCBI Taxonomy" id="58242"/>
    <lineage>
        <taxon>Eukaryota</taxon>
        <taxon>Metazoa</taxon>
        <taxon>Ecdysozoa</taxon>
        <taxon>Arthropoda</taxon>
        <taxon>Hexapoda</taxon>
        <taxon>Insecta</taxon>
        <taxon>Pterygota</taxon>
        <taxon>Neoptera</taxon>
        <taxon>Endopterygota</taxon>
        <taxon>Diptera</taxon>
        <taxon>Nematocera</taxon>
        <taxon>Culicoidea</taxon>
        <taxon>Culicidae</taxon>
        <taxon>Anophelinae</taxon>
        <taxon>Anopheles</taxon>
    </lineage>
</organism>
<sequence length="74" mass="8035">MTSFAQALFVTATSADWISLASVTISFASRTPVRYMLTMAVPFGVGLRSTSVTFGRASWYSFCVGSRAILFILL</sequence>
<dbReference type="AlphaFoldDB" id="A0A2M3ZU51"/>
<proteinExistence type="predicted"/>
<name>A0A2M3ZU51_9DIPT</name>
<accession>A0A2M3ZU51</accession>
<protein>
    <submittedName>
        <fullName evidence="1">Putative secreted peptide</fullName>
    </submittedName>
</protein>